<proteinExistence type="predicted"/>
<dbReference type="Gene3D" id="2.10.90.10">
    <property type="entry name" value="Cystine-knot cytokines"/>
    <property type="match status" value="1"/>
</dbReference>
<organism evidence="1 2">
    <name type="scientific">Daphnia magna</name>
    <dbReference type="NCBI Taxonomy" id="35525"/>
    <lineage>
        <taxon>Eukaryota</taxon>
        <taxon>Metazoa</taxon>
        <taxon>Ecdysozoa</taxon>
        <taxon>Arthropoda</taxon>
        <taxon>Crustacea</taxon>
        <taxon>Branchiopoda</taxon>
        <taxon>Diplostraca</taxon>
        <taxon>Cladocera</taxon>
        <taxon>Anomopoda</taxon>
        <taxon>Daphniidae</taxon>
        <taxon>Daphnia</taxon>
    </lineage>
</organism>
<evidence type="ECO:0000313" key="2">
    <source>
        <dbReference type="Proteomes" id="UP000076858"/>
    </source>
</evidence>
<dbReference type="EMBL" id="LRGB01001472">
    <property type="protein sequence ID" value="KZS11895.1"/>
    <property type="molecule type" value="Genomic_DNA"/>
</dbReference>
<keyword evidence="2" id="KW-1185">Reference proteome</keyword>
<reference evidence="1 2" key="1">
    <citation type="submission" date="2016-03" db="EMBL/GenBank/DDBJ databases">
        <title>EvidentialGene: Evidence-directed Construction of Genes on Genomes.</title>
        <authorList>
            <person name="Gilbert D.G."/>
            <person name="Choi J.-H."/>
            <person name="Mockaitis K."/>
            <person name="Colbourne J."/>
            <person name="Pfrender M."/>
        </authorList>
    </citation>
    <scope>NUCLEOTIDE SEQUENCE [LARGE SCALE GENOMIC DNA]</scope>
    <source>
        <strain evidence="1 2">Xinb3</strain>
        <tissue evidence="1">Complete organism</tissue>
    </source>
</reference>
<evidence type="ECO:0000313" key="1">
    <source>
        <dbReference type="EMBL" id="KZS11895.1"/>
    </source>
</evidence>
<accession>A0A0N8B0V6</accession>
<gene>
    <name evidence="1" type="ORF">APZ42_023308</name>
</gene>
<name>A0A0N8B0V6_9CRUS</name>
<dbReference type="AlphaFoldDB" id="A0A0N8B0V6"/>
<dbReference type="SUPFAM" id="SSF57501">
    <property type="entry name" value="Cystine-knot cytokines"/>
    <property type="match status" value="1"/>
</dbReference>
<dbReference type="OrthoDB" id="10040891at2759"/>
<protein>
    <submittedName>
        <fullName evidence="1">Uncharacterized protein</fullName>
    </submittedName>
</protein>
<comment type="caution">
    <text evidence="1">The sequence shown here is derived from an EMBL/GenBank/DDBJ whole genome shotgun (WGS) entry which is preliminary data.</text>
</comment>
<dbReference type="InterPro" id="IPR029034">
    <property type="entry name" value="Cystine-knot_cytokine"/>
</dbReference>
<dbReference type="Proteomes" id="UP000076858">
    <property type="component" value="Unassembled WGS sequence"/>
</dbReference>
<sequence length="240" mass="27884">MCVSVFRLLGIMARRWLCSIIVILTMFLNIVTVKAERHNRDSLVQLLKERDQLEVAHSMLRNYKAKLMKSPFSDHTNNMGPPVWVGESPPNVLNGQDFFWEPKMNETFTDGPVKRTGHSHHINRLVRSRNEPLSEEICKTNRYWKQINETRDIYGQEVRIVHSSDYRQFAFVYECIREGEPCSGISEQLQSTCEMRPGWANMLHVKLTALDTSLAPQWGYVAVPHHCACRIYPRVNPFIP</sequence>